<dbReference type="SUPFAM" id="SSF52954">
    <property type="entry name" value="Class II aaRS ABD-related"/>
    <property type="match status" value="1"/>
</dbReference>
<feature type="compositionally biased region" description="Basic and acidic residues" evidence="1">
    <location>
        <begin position="452"/>
        <end position="466"/>
    </location>
</feature>
<feature type="region of interest" description="Disordered" evidence="1">
    <location>
        <begin position="429"/>
        <end position="576"/>
    </location>
</feature>
<dbReference type="Pfam" id="PF04427">
    <property type="entry name" value="Brix"/>
    <property type="match status" value="1"/>
</dbReference>
<feature type="compositionally biased region" description="Basic and acidic residues" evidence="1">
    <location>
        <begin position="507"/>
        <end position="534"/>
    </location>
</feature>
<dbReference type="GO" id="GO:0034457">
    <property type="term" value="C:Mpp10 complex"/>
    <property type="evidence" value="ECO:0007669"/>
    <property type="project" value="UniProtKB-ARBA"/>
</dbReference>
<keyword evidence="4" id="KW-1185">Reference proteome</keyword>
<gene>
    <name evidence="3" type="ORF">GEV33_004529</name>
</gene>
<dbReference type="GO" id="GO:0032040">
    <property type="term" value="C:small-subunit processome"/>
    <property type="evidence" value="ECO:0007669"/>
    <property type="project" value="TreeGrafter"/>
</dbReference>
<reference evidence="3" key="1">
    <citation type="journal article" date="2020" name="J Insects Food Feed">
        <title>The yellow mealworm (Tenebrio molitor) genome: a resource for the emerging insects as food and feed industry.</title>
        <authorList>
            <person name="Eriksson T."/>
            <person name="Andere A."/>
            <person name="Kelstrup H."/>
            <person name="Emery V."/>
            <person name="Picard C."/>
        </authorList>
    </citation>
    <scope>NUCLEOTIDE SEQUENCE</scope>
    <source>
        <strain evidence="3">Stoneville</strain>
        <tissue evidence="3">Whole head</tissue>
    </source>
</reference>
<dbReference type="PANTHER" id="PTHR22734:SF2">
    <property type="entry name" value="U3 SMALL NUCLEOLAR RIBONUCLEOPROTEIN PROTEIN IMP4"/>
    <property type="match status" value="1"/>
</dbReference>
<dbReference type="GO" id="GO:0030515">
    <property type="term" value="F:snoRNA binding"/>
    <property type="evidence" value="ECO:0007669"/>
    <property type="project" value="TreeGrafter"/>
</dbReference>
<dbReference type="InterPro" id="IPR007109">
    <property type="entry name" value="Brix"/>
</dbReference>
<dbReference type="GO" id="GO:0042134">
    <property type="term" value="F:rRNA primary transcript binding"/>
    <property type="evidence" value="ECO:0007669"/>
    <property type="project" value="InterPro"/>
</dbReference>
<evidence type="ECO:0000259" key="2">
    <source>
        <dbReference type="PROSITE" id="PS50833"/>
    </source>
</evidence>
<name>A0A8J6HPZ1_TENMO</name>
<dbReference type="Gene3D" id="3.40.50.10480">
    <property type="entry name" value="Probable brix-domain ribosomal biogenesis protein"/>
    <property type="match status" value="1"/>
</dbReference>
<dbReference type="PROSITE" id="PS50833">
    <property type="entry name" value="BRIX"/>
    <property type="match status" value="1"/>
</dbReference>
<dbReference type="GO" id="GO:0006364">
    <property type="term" value="P:rRNA processing"/>
    <property type="evidence" value="ECO:0007669"/>
    <property type="project" value="InterPro"/>
</dbReference>
<proteinExistence type="predicted"/>
<dbReference type="GO" id="GO:0042274">
    <property type="term" value="P:ribosomal small subunit biogenesis"/>
    <property type="evidence" value="ECO:0007669"/>
    <property type="project" value="UniProtKB-ARBA"/>
</dbReference>
<dbReference type="GO" id="GO:0005654">
    <property type="term" value="C:nucleoplasm"/>
    <property type="evidence" value="ECO:0007669"/>
    <property type="project" value="UniProtKB-ARBA"/>
</dbReference>
<dbReference type="PANTHER" id="PTHR22734">
    <property type="entry name" value="U3 SMALL NUCLEOLAR RIBONUCLEOPROTEIN PROTEIN IMP4"/>
    <property type="match status" value="1"/>
</dbReference>
<sequence length="705" mass="80125">MDDEEFCVPDDVLEEANAAKYQMVPTKSKLRYQKELEIFTQWQTEIKGKDESSISAVVIFNVEEYLHCLYFKTLISPGIQARLRREYLYRKTVEDKQKSIQEKKDRIKRSLDENIPIHGDLQKSALHYSKKAEWEDAGPQAAVLMGGESGGALANSQDDEYRYAGVEDPKIVITTSRDPSSRLKMFVKEMRLIFPNAQRMNRGNYEMKQLIHACRANDVTDFIVVHEHRGVPDSLVICHLPYGPTTYFTMSDVVMRHDIPDLGTMSEQYPHLIFHNFKTKLGERVTSILKYLFPVPKEDSKRVITFANHDDYISFRHHTYKKVGKQIELSEVGPRFQLRLYEIKLGTLDNADAADTEWALRPYMNTTVKRRFFSDDDGWLQDDEITSFCLNVVLMETINLEVTGVSRSGRVRKKSSKLVDFESPDEIDRSYKRQGAMGRKSDFEVQPPRKLPRPEDVFIKSEHGFENYDMEQSDSEYESEYELPANTESSIDSVDTDSEFDEQETSGFKRLDTDTSKKRFIIKDGRIVKPEKNSRGGKSGVKPTGKKTPISKSSPGSLSYDTSSISPPSPRGKDAGYKVNGIKPIDVAAHLKLLGESLTIIGERLKEHEVRKTCVRCVHTMTFGNVECSGDVAFGMPRNMILRYGTGPMETGVGFKVYFFLVGGCARHLGNPATKCDPPIGGGRIRLPGKNVCCKQKLMLKKLLL</sequence>
<protein>
    <recommendedName>
        <fullName evidence="2">Brix domain-containing protein</fullName>
    </recommendedName>
</protein>
<evidence type="ECO:0000256" key="1">
    <source>
        <dbReference type="SAM" id="MobiDB-lite"/>
    </source>
</evidence>
<feature type="compositionally biased region" description="Polar residues" evidence="1">
    <location>
        <begin position="550"/>
        <end position="566"/>
    </location>
</feature>
<dbReference type="SMART" id="SM00879">
    <property type="entry name" value="Brix"/>
    <property type="match status" value="1"/>
</dbReference>
<dbReference type="Proteomes" id="UP000719412">
    <property type="component" value="Unassembled WGS sequence"/>
</dbReference>
<dbReference type="FunFam" id="3.40.50.10480:FF:000001">
    <property type="entry name" value="IMP4, U3 small nucleolar ribonucleoprotein"/>
    <property type="match status" value="1"/>
</dbReference>
<feature type="compositionally biased region" description="Acidic residues" evidence="1">
    <location>
        <begin position="468"/>
        <end position="481"/>
    </location>
</feature>
<dbReference type="AlphaFoldDB" id="A0A8J6HPZ1"/>
<accession>A0A8J6HPZ1</accession>
<reference evidence="3" key="2">
    <citation type="submission" date="2021-08" db="EMBL/GenBank/DDBJ databases">
        <authorList>
            <person name="Eriksson T."/>
        </authorList>
    </citation>
    <scope>NUCLEOTIDE SEQUENCE</scope>
    <source>
        <strain evidence="3">Stoneville</strain>
        <tissue evidence="3">Whole head</tissue>
    </source>
</reference>
<dbReference type="EMBL" id="JABDTM020018073">
    <property type="protein sequence ID" value="KAH0818262.1"/>
    <property type="molecule type" value="Genomic_DNA"/>
</dbReference>
<dbReference type="InterPro" id="IPR044281">
    <property type="entry name" value="IMP4/RPF1"/>
</dbReference>
<evidence type="ECO:0000313" key="3">
    <source>
        <dbReference type="EMBL" id="KAH0818262.1"/>
    </source>
</evidence>
<feature type="compositionally biased region" description="Acidic residues" evidence="1">
    <location>
        <begin position="494"/>
        <end position="504"/>
    </location>
</feature>
<feature type="domain" description="Brix" evidence="2">
    <location>
        <begin position="169"/>
        <end position="349"/>
    </location>
</feature>
<evidence type="ECO:0000313" key="4">
    <source>
        <dbReference type="Proteomes" id="UP000719412"/>
    </source>
</evidence>
<organism evidence="3 4">
    <name type="scientific">Tenebrio molitor</name>
    <name type="common">Yellow mealworm beetle</name>
    <dbReference type="NCBI Taxonomy" id="7067"/>
    <lineage>
        <taxon>Eukaryota</taxon>
        <taxon>Metazoa</taxon>
        <taxon>Ecdysozoa</taxon>
        <taxon>Arthropoda</taxon>
        <taxon>Hexapoda</taxon>
        <taxon>Insecta</taxon>
        <taxon>Pterygota</taxon>
        <taxon>Neoptera</taxon>
        <taxon>Endopterygota</taxon>
        <taxon>Coleoptera</taxon>
        <taxon>Polyphaga</taxon>
        <taxon>Cucujiformia</taxon>
        <taxon>Tenebrionidae</taxon>
        <taxon>Tenebrio</taxon>
    </lineage>
</organism>
<comment type="caution">
    <text evidence="3">The sequence shown here is derived from an EMBL/GenBank/DDBJ whole genome shotgun (WGS) entry which is preliminary data.</text>
</comment>